<comment type="caution">
    <text evidence="1">The sequence shown here is derived from an EMBL/GenBank/DDBJ whole genome shotgun (WGS) entry which is preliminary data.</text>
</comment>
<dbReference type="STRING" id="93759.A0A1R3G412"/>
<dbReference type="Proteomes" id="UP000187203">
    <property type="component" value="Unassembled WGS sequence"/>
</dbReference>
<organism evidence="1 2">
    <name type="scientific">Corchorus olitorius</name>
    <dbReference type="NCBI Taxonomy" id="93759"/>
    <lineage>
        <taxon>Eukaryota</taxon>
        <taxon>Viridiplantae</taxon>
        <taxon>Streptophyta</taxon>
        <taxon>Embryophyta</taxon>
        <taxon>Tracheophyta</taxon>
        <taxon>Spermatophyta</taxon>
        <taxon>Magnoliopsida</taxon>
        <taxon>eudicotyledons</taxon>
        <taxon>Gunneridae</taxon>
        <taxon>Pentapetalae</taxon>
        <taxon>rosids</taxon>
        <taxon>malvids</taxon>
        <taxon>Malvales</taxon>
        <taxon>Malvaceae</taxon>
        <taxon>Grewioideae</taxon>
        <taxon>Apeibeae</taxon>
        <taxon>Corchorus</taxon>
    </lineage>
</organism>
<dbReference type="OrthoDB" id="1585145at2759"/>
<keyword evidence="2" id="KW-1185">Reference proteome</keyword>
<dbReference type="EMBL" id="AWUE01023749">
    <property type="protein sequence ID" value="OMO52831.1"/>
    <property type="molecule type" value="Genomic_DNA"/>
</dbReference>
<sequence>MESQTISVVAEMLVKLGREDGALVYIRSCNLTRMFLFDCYFFALCAKGHARKAEGVVYHHKDKIAGVEPSIYRSLLYEWSVQENVKEAHRVIKEMKSAGGGDFEKGRELWDEAVAMGVSLDCSSDVLDPSITQVFKPTRKVEEVNLKGIFPFVLVVINKQFQIYTSGLWVFSLMQLEEKKKSIHDPCSSKHKAVKRVCKIRNIGENVWGSEVINEEELGAHGQETWTHGRWV</sequence>
<accession>A0A1R3G412</accession>
<evidence type="ECO:0000313" key="2">
    <source>
        <dbReference type="Proteomes" id="UP000187203"/>
    </source>
</evidence>
<protein>
    <submittedName>
        <fullName evidence="1">Pentatricopeptide repeat-containing protein</fullName>
    </submittedName>
</protein>
<evidence type="ECO:0000313" key="1">
    <source>
        <dbReference type="EMBL" id="OMO52831.1"/>
    </source>
</evidence>
<reference evidence="2" key="1">
    <citation type="submission" date="2013-09" db="EMBL/GenBank/DDBJ databases">
        <title>Corchorus olitorius genome sequencing.</title>
        <authorList>
            <person name="Alam M."/>
            <person name="Haque M.S."/>
            <person name="Islam M.S."/>
            <person name="Emdad E.M."/>
            <person name="Islam M.M."/>
            <person name="Ahmed B."/>
            <person name="Halim A."/>
            <person name="Hossen Q.M.M."/>
            <person name="Hossain M.Z."/>
            <person name="Ahmed R."/>
            <person name="Khan M.M."/>
            <person name="Islam R."/>
            <person name="Rashid M.M."/>
            <person name="Khan S.A."/>
            <person name="Rahman M.S."/>
            <person name="Alam M."/>
            <person name="Yahiya A.S."/>
            <person name="Khan M.S."/>
            <person name="Azam M.S."/>
            <person name="Haque T."/>
            <person name="Lashkar M.Z.H."/>
            <person name="Akhand A.I."/>
            <person name="Morshed G."/>
            <person name="Roy S."/>
            <person name="Uddin K.S."/>
            <person name="Rabeya T."/>
            <person name="Hossain A.S."/>
            <person name="Chowdhury A."/>
            <person name="Snigdha A.R."/>
            <person name="Mortoza M.S."/>
            <person name="Matin S.A."/>
            <person name="Hoque S.M.E."/>
            <person name="Islam M.K."/>
            <person name="Roy D.K."/>
            <person name="Haider R."/>
            <person name="Moosa M.M."/>
            <person name="Elias S.M."/>
            <person name="Hasan A.M."/>
            <person name="Jahan S."/>
            <person name="Shafiuddin M."/>
            <person name="Mahmood N."/>
            <person name="Shommy N.S."/>
        </authorList>
    </citation>
    <scope>NUCLEOTIDE SEQUENCE [LARGE SCALE GENOMIC DNA]</scope>
    <source>
        <strain evidence="2">cv. O-4</strain>
    </source>
</reference>
<name>A0A1R3G412_9ROSI</name>
<dbReference type="AlphaFoldDB" id="A0A1R3G412"/>
<gene>
    <name evidence="1" type="ORF">COLO4_36946</name>
</gene>
<proteinExistence type="predicted"/>